<gene>
    <name evidence="1" type="ORF">DAPPUDRAFT_115220</name>
</gene>
<keyword evidence="2" id="KW-1185">Reference proteome</keyword>
<dbReference type="PANTHER" id="PTHR33194:SF4">
    <property type="entry name" value="CCHC-TYPE DOMAIN-CONTAINING PROTEIN"/>
    <property type="match status" value="1"/>
</dbReference>
<dbReference type="PANTHER" id="PTHR33194">
    <property type="entry name" value="ZINC KNUCKLE DOMAINCONTAINING PROTEIN"/>
    <property type="match status" value="1"/>
</dbReference>
<accession>E9HKM4</accession>
<dbReference type="PhylomeDB" id="E9HKM4"/>
<evidence type="ECO:0000313" key="1">
    <source>
        <dbReference type="EMBL" id="EFX67709.1"/>
    </source>
</evidence>
<dbReference type="STRING" id="6669.E9HKM4"/>
<dbReference type="KEGG" id="dpx:DAPPUDRAFT_115220"/>
<dbReference type="OrthoDB" id="10037266at2759"/>
<evidence type="ECO:0008006" key="3">
    <source>
        <dbReference type="Google" id="ProtNLM"/>
    </source>
</evidence>
<sequence>MADQEHGQHEDAGLLGRGVEQMEVPALIHVGNFKEKDPPIFRGLPNEDVMEWIHQFQRVSVFHQWGAQQQLRHIEFSLEGVAERWLSGLDPRPNTIGGLLGALQRAFRHHNYAMELESRLRSRKQMDRLNIDELFRRLQAHSQAVLIAERSTPVNNILPVPPLSEDIGEATSDGGVISNLELWCGCSFATNTLSCRLDLVTNE</sequence>
<dbReference type="HOGENOM" id="CLU_1350103_0_0_1"/>
<reference evidence="1 2" key="1">
    <citation type="journal article" date="2011" name="Science">
        <title>The ecoresponsive genome of Daphnia pulex.</title>
        <authorList>
            <person name="Colbourne J.K."/>
            <person name="Pfrender M.E."/>
            <person name="Gilbert D."/>
            <person name="Thomas W.K."/>
            <person name="Tucker A."/>
            <person name="Oakley T.H."/>
            <person name="Tokishita S."/>
            <person name="Aerts A."/>
            <person name="Arnold G.J."/>
            <person name="Basu M.K."/>
            <person name="Bauer D.J."/>
            <person name="Caceres C.E."/>
            <person name="Carmel L."/>
            <person name="Casola C."/>
            <person name="Choi J.H."/>
            <person name="Detter J.C."/>
            <person name="Dong Q."/>
            <person name="Dusheyko S."/>
            <person name="Eads B.D."/>
            <person name="Frohlich T."/>
            <person name="Geiler-Samerotte K.A."/>
            <person name="Gerlach D."/>
            <person name="Hatcher P."/>
            <person name="Jogdeo S."/>
            <person name="Krijgsveld J."/>
            <person name="Kriventseva E.V."/>
            <person name="Kultz D."/>
            <person name="Laforsch C."/>
            <person name="Lindquist E."/>
            <person name="Lopez J."/>
            <person name="Manak J.R."/>
            <person name="Muller J."/>
            <person name="Pangilinan J."/>
            <person name="Patwardhan R.P."/>
            <person name="Pitluck S."/>
            <person name="Pritham E.J."/>
            <person name="Rechtsteiner A."/>
            <person name="Rho M."/>
            <person name="Rogozin I.B."/>
            <person name="Sakarya O."/>
            <person name="Salamov A."/>
            <person name="Schaack S."/>
            <person name="Shapiro H."/>
            <person name="Shiga Y."/>
            <person name="Skalitzky C."/>
            <person name="Smith Z."/>
            <person name="Souvorov A."/>
            <person name="Sung W."/>
            <person name="Tang Z."/>
            <person name="Tsuchiya D."/>
            <person name="Tu H."/>
            <person name="Vos H."/>
            <person name="Wang M."/>
            <person name="Wolf Y.I."/>
            <person name="Yamagata H."/>
            <person name="Yamada T."/>
            <person name="Ye Y."/>
            <person name="Shaw J.R."/>
            <person name="Andrews J."/>
            <person name="Crease T.J."/>
            <person name="Tang H."/>
            <person name="Lucas S.M."/>
            <person name="Robertson H.M."/>
            <person name="Bork P."/>
            <person name="Koonin E.V."/>
            <person name="Zdobnov E.M."/>
            <person name="Grigoriev I.V."/>
            <person name="Lynch M."/>
            <person name="Boore J.L."/>
        </authorList>
    </citation>
    <scope>NUCLEOTIDE SEQUENCE [LARGE SCALE GENOMIC DNA]</scope>
</reference>
<dbReference type="EMBL" id="GL732670">
    <property type="protein sequence ID" value="EFX67709.1"/>
    <property type="molecule type" value="Genomic_DNA"/>
</dbReference>
<name>E9HKM4_DAPPU</name>
<dbReference type="Proteomes" id="UP000000305">
    <property type="component" value="Unassembled WGS sequence"/>
</dbReference>
<organism evidence="1 2">
    <name type="scientific">Daphnia pulex</name>
    <name type="common">Water flea</name>
    <dbReference type="NCBI Taxonomy" id="6669"/>
    <lineage>
        <taxon>Eukaryota</taxon>
        <taxon>Metazoa</taxon>
        <taxon>Ecdysozoa</taxon>
        <taxon>Arthropoda</taxon>
        <taxon>Crustacea</taxon>
        <taxon>Branchiopoda</taxon>
        <taxon>Diplostraca</taxon>
        <taxon>Cladocera</taxon>
        <taxon>Anomopoda</taxon>
        <taxon>Daphniidae</taxon>
        <taxon>Daphnia</taxon>
    </lineage>
</organism>
<protein>
    <recommendedName>
        <fullName evidence="3">Retrotransposon gag domain-containing protein</fullName>
    </recommendedName>
</protein>
<proteinExistence type="predicted"/>
<evidence type="ECO:0000313" key="2">
    <source>
        <dbReference type="Proteomes" id="UP000000305"/>
    </source>
</evidence>
<dbReference type="InParanoid" id="E9HKM4"/>
<dbReference type="AlphaFoldDB" id="E9HKM4"/>